<dbReference type="Pfam" id="PF17919">
    <property type="entry name" value="RT_RNaseH_2"/>
    <property type="match status" value="1"/>
</dbReference>
<evidence type="ECO:0000313" key="3">
    <source>
        <dbReference type="Proteomes" id="UP000050741"/>
    </source>
</evidence>
<dbReference type="WBParaSite" id="GPLIN_000254900">
    <property type="protein sequence ID" value="GPLIN_000254900"/>
    <property type="gene ID" value="GPLIN_000254900"/>
</dbReference>
<reference evidence="3" key="2">
    <citation type="submission" date="2014-05" db="EMBL/GenBank/DDBJ databases">
        <title>The genome and life-stage specific transcriptomes of Globodera pallida elucidate key aspects of plant parasitism by a cyst nematode.</title>
        <authorList>
            <person name="Cotton J.A."/>
            <person name="Lilley C.J."/>
            <person name="Jones L.M."/>
            <person name="Kikuchi T."/>
            <person name="Reid A.J."/>
            <person name="Thorpe P."/>
            <person name="Tsai I.J."/>
            <person name="Beasley H."/>
            <person name="Blok V."/>
            <person name="Cock P.J.A."/>
            <person name="Van den Akker S.E."/>
            <person name="Holroyd N."/>
            <person name="Hunt M."/>
            <person name="Mantelin S."/>
            <person name="Naghra H."/>
            <person name="Pain A."/>
            <person name="Palomares-Rius J.E."/>
            <person name="Zarowiecki M."/>
            <person name="Berriman M."/>
            <person name="Jones J.T."/>
            <person name="Urwin P.E."/>
        </authorList>
    </citation>
    <scope>NUCLEOTIDE SEQUENCE [LARGE SCALE GENOMIC DNA]</scope>
    <source>
        <strain evidence="3">Lindley</strain>
    </source>
</reference>
<dbReference type="SUPFAM" id="SSF56672">
    <property type="entry name" value="DNA/RNA polymerases"/>
    <property type="match status" value="1"/>
</dbReference>
<evidence type="ECO:0000313" key="4">
    <source>
        <dbReference type="WBParaSite" id="GPLIN_000254900"/>
    </source>
</evidence>
<protein>
    <submittedName>
        <fullName evidence="4">RT_RNaseH_2 domain-containing protein</fullName>
    </submittedName>
</protein>
<organism evidence="3 4">
    <name type="scientific">Globodera pallida</name>
    <name type="common">Potato cyst nematode worm</name>
    <name type="synonym">Heterodera pallida</name>
    <dbReference type="NCBI Taxonomy" id="36090"/>
    <lineage>
        <taxon>Eukaryota</taxon>
        <taxon>Metazoa</taxon>
        <taxon>Ecdysozoa</taxon>
        <taxon>Nematoda</taxon>
        <taxon>Chromadorea</taxon>
        <taxon>Rhabditida</taxon>
        <taxon>Tylenchina</taxon>
        <taxon>Tylenchomorpha</taxon>
        <taxon>Tylenchoidea</taxon>
        <taxon>Heteroderidae</taxon>
        <taxon>Heteroderinae</taxon>
        <taxon>Globodera</taxon>
    </lineage>
</organism>
<reference evidence="3" key="1">
    <citation type="submission" date="2013-12" db="EMBL/GenBank/DDBJ databases">
        <authorList>
            <person name="Aslett M."/>
        </authorList>
    </citation>
    <scope>NUCLEOTIDE SEQUENCE [LARGE SCALE GENOMIC DNA]</scope>
    <source>
        <strain evidence="3">Lindley</strain>
    </source>
</reference>
<reference evidence="4" key="3">
    <citation type="submission" date="2016-06" db="UniProtKB">
        <authorList>
            <consortium name="WormBaseParasite"/>
        </authorList>
    </citation>
    <scope>IDENTIFICATION</scope>
</reference>
<sequence>MKELKRHLLKSPCLRPPNYELEFYLFTDASAIAYGAALMQSQNGKEMHAEYEPKVIYLEGKANKVADALSRECEICQRNGPNPPRSDPEYKWPEAKFPFERVHADLAGPIWEETKTLREKTGPLGRPTVRTIVNRGKGLNQVLNQETRFGYATSRKNSGCRASYSKPSAKGGCGELRWKGAEKGRHMWTK</sequence>
<dbReference type="InterPro" id="IPR041577">
    <property type="entry name" value="RT_RNaseH_2"/>
</dbReference>
<dbReference type="Proteomes" id="UP000050741">
    <property type="component" value="Unassembled WGS sequence"/>
</dbReference>
<feature type="domain" description="Reverse transcriptase/retrotransposon-derived protein RNase H-like" evidence="2">
    <location>
        <begin position="2"/>
        <end position="48"/>
    </location>
</feature>
<dbReference type="InterPro" id="IPR043502">
    <property type="entry name" value="DNA/RNA_pol_sf"/>
</dbReference>
<feature type="region of interest" description="Disordered" evidence="1">
    <location>
        <begin position="156"/>
        <end position="175"/>
    </location>
</feature>
<dbReference type="AlphaFoldDB" id="A0A183BPL3"/>
<proteinExistence type="predicted"/>
<name>A0A183BPL3_GLOPA</name>
<evidence type="ECO:0000256" key="1">
    <source>
        <dbReference type="SAM" id="MobiDB-lite"/>
    </source>
</evidence>
<accession>A0A183BPL3</accession>
<keyword evidence="3" id="KW-1185">Reference proteome</keyword>
<evidence type="ECO:0000259" key="2">
    <source>
        <dbReference type="Pfam" id="PF17919"/>
    </source>
</evidence>